<evidence type="ECO:0000313" key="7">
    <source>
        <dbReference type="EMBL" id="MCZ0808297.1"/>
    </source>
</evidence>
<reference evidence="7" key="2">
    <citation type="submission" date="2022-09" db="EMBL/GenBank/DDBJ databases">
        <title>Genome analysis and characterization of larvicidal activity of Brevibacillus strains.</title>
        <authorList>
            <person name="Patrusheva E.V."/>
            <person name="Izotova A.O."/>
            <person name="Toshchakov S.V."/>
            <person name="Sineoky S.P."/>
        </authorList>
    </citation>
    <scope>NUCLEOTIDE SEQUENCE</scope>
    <source>
        <strain evidence="7">VKPM_B-13247</strain>
    </source>
</reference>
<dbReference type="Proteomes" id="UP001077662">
    <property type="component" value="Unassembled WGS sequence"/>
</dbReference>
<proteinExistence type="inferred from homology"/>
<evidence type="ECO:0000256" key="6">
    <source>
        <dbReference type="SAM" id="Phobius"/>
    </source>
</evidence>
<dbReference type="AlphaFoldDB" id="A0AAP8QCI4"/>
<accession>A0AAP8QCI4</accession>
<evidence type="ECO:0000256" key="3">
    <source>
        <dbReference type="ARBA" id="ARBA00022692"/>
    </source>
</evidence>
<dbReference type="NCBIfam" id="TIGR01732">
    <property type="entry name" value="tiny_TM_bacill"/>
    <property type="match status" value="1"/>
</dbReference>
<dbReference type="GO" id="GO:0016020">
    <property type="term" value="C:membrane"/>
    <property type="evidence" value="ECO:0007669"/>
    <property type="project" value="UniProtKB-SubCell"/>
</dbReference>
<sequence>MSTSFCGNWGGGSFCFILVLFILLVIISCGCDN</sequence>
<keyword evidence="5 6" id="KW-0472">Membrane</keyword>
<feature type="transmembrane region" description="Helical" evidence="6">
    <location>
        <begin position="12"/>
        <end position="31"/>
    </location>
</feature>
<evidence type="ECO:0000313" key="8">
    <source>
        <dbReference type="EMBL" id="PPB02096.1"/>
    </source>
</evidence>
<keyword evidence="4 6" id="KW-1133">Transmembrane helix</keyword>
<comment type="similarity">
    <text evidence="2">Belongs to the SscA family.</text>
</comment>
<evidence type="ECO:0000256" key="2">
    <source>
        <dbReference type="ARBA" id="ARBA00010221"/>
    </source>
</evidence>
<keyword evidence="3 6" id="KW-0812">Transmembrane</keyword>
<dbReference type="EMBL" id="JAPTNE010000019">
    <property type="protein sequence ID" value="MCZ0808297.1"/>
    <property type="molecule type" value="Genomic_DNA"/>
</dbReference>
<gene>
    <name evidence="8" type="ORF">C4A77_13770</name>
    <name evidence="7" type="ORF">O0554_15495</name>
</gene>
<evidence type="ECO:0000256" key="4">
    <source>
        <dbReference type="ARBA" id="ARBA00022989"/>
    </source>
</evidence>
<evidence type="ECO:0000256" key="5">
    <source>
        <dbReference type="ARBA" id="ARBA00023136"/>
    </source>
</evidence>
<dbReference type="RefSeq" id="WP_094699255.1">
    <property type="nucleotide sequence ID" value="NZ_JAKRCY010000004.1"/>
</dbReference>
<protein>
    <submittedName>
        <fullName evidence="8">YjcZ family sporulation protein</fullName>
    </submittedName>
</protein>
<evidence type="ECO:0000313" key="9">
    <source>
        <dbReference type="Proteomes" id="UP000239759"/>
    </source>
</evidence>
<reference evidence="8 9" key="1">
    <citation type="submission" date="2018-02" db="EMBL/GenBank/DDBJ databases">
        <title>Comparative analysis of genomes of three Brevibacillus laterosporus strains producers of potent antimicrobials isolated from silage.</title>
        <authorList>
            <person name="Kojic M."/>
            <person name="Miljkovic M."/>
            <person name="Studholme D."/>
            <person name="Filipic B."/>
        </authorList>
    </citation>
    <scope>NUCLEOTIDE SEQUENCE [LARGE SCALE GENOMIC DNA]</scope>
    <source>
        <strain evidence="8 9">BGSP11</strain>
    </source>
</reference>
<dbReference type="EMBL" id="PRKQ01000015">
    <property type="protein sequence ID" value="PPB02096.1"/>
    <property type="molecule type" value="Genomic_DNA"/>
</dbReference>
<dbReference type="Pfam" id="PF09680">
    <property type="entry name" value="YjcZ_2"/>
    <property type="match status" value="1"/>
</dbReference>
<comment type="caution">
    <text evidence="8">The sequence shown here is derived from an EMBL/GenBank/DDBJ whole genome shotgun (WGS) entry which is preliminary data.</text>
</comment>
<dbReference type="InterPro" id="IPR010070">
    <property type="entry name" value="YjcZ-like"/>
</dbReference>
<evidence type="ECO:0000256" key="1">
    <source>
        <dbReference type="ARBA" id="ARBA00004370"/>
    </source>
</evidence>
<organism evidence="8 9">
    <name type="scientific">Brevibacillus laterosporus</name>
    <name type="common">Bacillus laterosporus</name>
    <dbReference type="NCBI Taxonomy" id="1465"/>
    <lineage>
        <taxon>Bacteria</taxon>
        <taxon>Bacillati</taxon>
        <taxon>Bacillota</taxon>
        <taxon>Bacilli</taxon>
        <taxon>Bacillales</taxon>
        <taxon>Paenibacillaceae</taxon>
        <taxon>Brevibacillus</taxon>
    </lineage>
</organism>
<comment type="subcellular location">
    <subcellularLocation>
        <location evidence="1">Membrane</location>
    </subcellularLocation>
</comment>
<name>A0AAP8QCI4_BRELA</name>
<dbReference type="Proteomes" id="UP000239759">
    <property type="component" value="Unassembled WGS sequence"/>
</dbReference>